<comment type="caution">
    <text evidence="7">The sequence shown here is derived from an EMBL/GenBank/DDBJ whole genome shotgun (WGS) entry which is preliminary data.</text>
</comment>
<keyword evidence="8" id="KW-1185">Reference proteome</keyword>
<dbReference type="InterPro" id="IPR009050">
    <property type="entry name" value="Globin-like_sf"/>
</dbReference>
<organism evidence="7 8">
    <name type="scientific">Rhodoferax ferrireducens</name>
    <dbReference type="NCBI Taxonomy" id="192843"/>
    <lineage>
        <taxon>Bacteria</taxon>
        <taxon>Pseudomonadati</taxon>
        <taxon>Pseudomonadota</taxon>
        <taxon>Betaproteobacteria</taxon>
        <taxon>Burkholderiales</taxon>
        <taxon>Comamonadaceae</taxon>
        <taxon>Rhodoferax</taxon>
    </lineage>
</organism>
<evidence type="ECO:0000259" key="6">
    <source>
        <dbReference type="PROSITE" id="PS01033"/>
    </source>
</evidence>
<dbReference type="PROSITE" id="PS01033">
    <property type="entry name" value="GLOBIN"/>
    <property type="match status" value="1"/>
</dbReference>
<dbReference type="PANTHER" id="PTHR43396">
    <property type="entry name" value="FLAVOHEMOPROTEIN"/>
    <property type="match status" value="1"/>
</dbReference>
<dbReference type="Pfam" id="PF00042">
    <property type="entry name" value="Globin"/>
    <property type="match status" value="1"/>
</dbReference>
<protein>
    <submittedName>
        <fullName evidence="7">Hemoglobin-like flavoprotein</fullName>
    </submittedName>
</protein>
<dbReference type="InterPro" id="IPR012292">
    <property type="entry name" value="Globin/Proto"/>
</dbReference>
<keyword evidence="3" id="KW-0479">Metal-binding</keyword>
<keyword evidence="5" id="KW-0813">Transport</keyword>
<feature type="domain" description="Globin" evidence="6">
    <location>
        <begin position="1"/>
        <end position="134"/>
    </location>
</feature>
<keyword evidence="4" id="KW-0408">Iron</keyword>
<evidence type="ECO:0000313" key="8">
    <source>
        <dbReference type="Proteomes" id="UP001180487"/>
    </source>
</evidence>
<keyword evidence="1 5" id="KW-0349">Heme</keyword>
<sequence length="146" mass="15774">MTPEHISLVRSSFALVQPIAPQAAALFYDNLFAADPQLRPLFHGSLEHQGERLMKMISGAVGLLDRPDALLPVLRNLGARHVGYGVQDRHYDTVGAALLKTLGQGLGEAFTAQTRDAWAAMYGVVSRTMQEGAQTPPVLERLAVVA</sequence>
<dbReference type="RefSeq" id="WP_310374010.1">
    <property type="nucleotide sequence ID" value="NZ_JAVDXT010000002.1"/>
</dbReference>
<gene>
    <name evidence="7" type="ORF">J2X19_002807</name>
</gene>
<evidence type="ECO:0000256" key="5">
    <source>
        <dbReference type="RuleBase" id="RU000356"/>
    </source>
</evidence>
<evidence type="ECO:0000256" key="3">
    <source>
        <dbReference type="ARBA" id="ARBA00022723"/>
    </source>
</evidence>
<keyword evidence="2 5" id="KW-0561">Oxygen transport</keyword>
<dbReference type="PRINTS" id="PR01907">
    <property type="entry name" value="WORMGLOBIN"/>
</dbReference>
<dbReference type="EMBL" id="JAVDXT010000002">
    <property type="protein sequence ID" value="MDR7378128.1"/>
    <property type="molecule type" value="Genomic_DNA"/>
</dbReference>
<evidence type="ECO:0000256" key="4">
    <source>
        <dbReference type="ARBA" id="ARBA00023004"/>
    </source>
</evidence>
<evidence type="ECO:0000256" key="1">
    <source>
        <dbReference type="ARBA" id="ARBA00022617"/>
    </source>
</evidence>
<proteinExistence type="inferred from homology"/>
<dbReference type="InterPro" id="IPR000971">
    <property type="entry name" value="Globin"/>
</dbReference>
<accession>A0ABU2C9X3</accession>
<evidence type="ECO:0000256" key="2">
    <source>
        <dbReference type="ARBA" id="ARBA00022621"/>
    </source>
</evidence>
<name>A0ABU2C9X3_9BURK</name>
<dbReference type="Gene3D" id="1.10.490.10">
    <property type="entry name" value="Globins"/>
    <property type="match status" value="1"/>
</dbReference>
<reference evidence="7 8" key="1">
    <citation type="submission" date="2023-07" db="EMBL/GenBank/DDBJ databases">
        <title>Sorghum-associated microbial communities from plants grown in Nebraska, USA.</title>
        <authorList>
            <person name="Schachtman D."/>
        </authorList>
    </citation>
    <scope>NUCLEOTIDE SEQUENCE [LARGE SCALE GENOMIC DNA]</scope>
    <source>
        <strain evidence="7 8">BE313</strain>
    </source>
</reference>
<dbReference type="PANTHER" id="PTHR43396:SF3">
    <property type="entry name" value="FLAVOHEMOPROTEIN"/>
    <property type="match status" value="1"/>
</dbReference>
<dbReference type="Proteomes" id="UP001180487">
    <property type="component" value="Unassembled WGS sequence"/>
</dbReference>
<comment type="similarity">
    <text evidence="5">Belongs to the globin family.</text>
</comment>
<dbReference type="CDD" id="cd12131">
    <property type="entry name" value="HGbI-like"/>
    <property type="match status" value="1"/>
</dbReference>
<evidence type="ECO:0000313" key="7">
    <source>
        <dbReference type="EMBL" id="MDR7378128.1"/>
    </source>
</evidence>
<dbReference type="SUPFAM" id="SSF46458">
    <property type="entry name" value="Globin-like"/>
    <property type="match status" value="1"/>
</dbReference>